<reference evidence="1" key="1">
    <citation type="submission" date="2021-02" db="EMBL/GenBank/DDBJ databases">
        <authorList>
            <person name="Nowell W R."/>
        </authorList>
    </citation>
    <scope>NUCLEOTIDE SEQUENCE</scope>
</reference>
<sequence>MSGLKVVLLTESDSLKQDVPLLYKSNGQKLWDTIRSIVSELHYCCETVELNKLDFQEHESVNKFLNAAIVIMDVTNQDCRPSFMYHKGNRESVDCIDDIVLIQASGLENDNTIQDLKTTCKIKQLIVYRYDEKKDSFYDVTTPTNPPTSLNKNLKHLLREAANNTL</sequence>
<accession>A0A820JXX1</accession>
<dbReference type="AlphaFoldDB" id="A0A820JXX1"/>
<organism evidence="1 2">
    <name type="scientific">Adineta steineri</name>
    <dbReference type="NCBI Taxonomy" id="433720"/>
    <lineage>
        <taxon>Eukaryota</taxon>
        <taxon>Metazoa</taxon>
        <taxon>Spiralia</taxon>
        <taxon>Gnathifera</taxon>
        <taxon>Rotifera</taxon>
        <taxon>Eurotatoria</taxon>
        <taxon>Bdelloidea</taxon>
        <taxon>Adinetida</taxon>
        <taxon>Adinetidae</taxon>
        <taxon>Adineta</taxon>
    </lineage>
</organism>
<feature type="non-terminal residue" evidence="1">
    <location>
        <position position="1"/>
    </location>
</feature>
<evidence type="ECO:0000313" key="2">
    <source>
        <dbReference type="Proteomes" id="UP000663881"/>
    </source>
</evidence>
<name>A0A820JXX1_9BILA</name>
<gene>
    <name evidence="1" type="ORF">OKA104_LOCUS47783</name>
</gene>
<comment type="caution">
    <text evidence="1">The sequence shown here is derived from an EMBL/GenBank/DDBJ whole genome shotgun (WGS) entry which is preliminary data.</text>
</comment>
<protein>
    <submittedName>
        <fullName evidence="1">Uncharacterized protein</fullName>
    </submittedName>
</protein>
<dbReference type="Proteomes" id="UP000663881">
    <property type="component" value="Unassembled WGS sequence"/>
</dbReference>
<evidence type="ECO:0000313" key="1">
    <source>
        <dbReference type="EMBL" id="CAF4331261.1"/>
    </source>
</evidence>
<dbReference type="EMBL" id="CAJOAY010019533">
    <property type="protein sequence ID" value="CAF4331261.1"/>
    <property type="molecule type" value="Genomic_DNA"/>
</dbReference>
<proteinExistence type="predicted"/>